<feature type="transmembrane region" description="Helical" evidence="1">
    <location>
        <begin position="31"/>
        <end position="50"/>
    </location>
</feature>
<protein>
    <submittedName>
        <fullName evidence="2">Uncharacterized protein</fullName>
    </submittedName>
</protein>
<dbReference type="RefSeq" id="WP_153836102.1">
    <property type="nucleotide sequence ID" value="NZ_JBHUMW010000087.1"/>
</dbReference>
<keyword evidence="1" id="KW-1133">Transmembrane helix</keyword>
<feature type="transmembrane region" description="Helical" evidence="1">
    <location>
        <begin position="7"/>
        <end position="25"/>
    </location>
</feature>
<dbReference type="AlphaFoldDB" id="A0A6N7QZG9"/>
<dbReference type="EMBL" id="WJEE01000034">
    <property type="protein sequence ID" value="MRI67533.1"/>
    <property type="molecule type" value="Genomic_DNA"/>
</dbReference>
<keyword evidence="1" id="KW-0472">Membrane</keyword>
<name>A0A6N7QZG9_9BACI</name>
<comment type="caution">
    <text evidence="2">The sequence shown here is derived from an EMBL/GenBank/DDBJ whole genome shotgun (WGS) entry which is preliminary data.</text>
</comment>
<evidence type="ECO:0000313" key="2">
    <source>
        <dbReference type="EMBL" id="MRI67533.1"/>
    </source>
</evidence>
<keyword evidence="3" id="KW-1185">Reference proteome</keyword>
<evidence type="ECO:0000313" key="3">
    <source>
        <dbReference type="Proteomes" id="UP000435187"/>
    </source>
</evidence>
<organism evidence="2 3">
    <name type="scientific">Gracilibacillus thailandensis</name>
    <dbReference type="NCBI Taxonomy" id="563735"/>
    <lineage>
        <taxon>Bacteria</taxon>
        <taxon>Bacillati</taxon>
        <taxon>Bacillota</taxon>
        <taxon>Bacilli</taxon>
        <taxon>Bacillales</taxon>
        <taxon>Bacillaceae</taxon>
        <taxon>Gracilibacillus</taxon>
    </lineage>
</organism>
<gene>
    <name evidence="2" type="ORF">GH885_14515</name>
</gene>
<reference evidence="2 3" key="1">
    <citation type="submission" date="2019-10" db="EMBL/GenBank/DDBJ databases">
        <title>Gracilibacillus salitolerans sp. nov., a moderate halophile isolated from a saline soil in northwest China.</title>
        <authorList>
            <person name="Gan L."/>
        </authorList>
    </citation>
    <scope>NUCLEOTIDE SEQUENCE [LARGE SCALE GENOMIC DNA]</scope>
    <source>
        <strain evidence="2 3">TP2-8</strain>
    </source>
</reference>
<keyword evidence="1" id="KW-0812">Transmembrane</keyword>
<proteinExistence type="predicted"/>
<dbReference type="Proteomes" id="UP000435187">
    <property type="component" value="Unassembled WGS sequence"/>
</dbReference>
<sequence length="153" mass="18203">MEYRINPLRWSTISIFLIVILWSLLSDYYGSSLLLFLLYLLVVIVFASSIRFKFEIHDNHLVYQVLLFKRSINKKKMDPDQVEQMKFIRAGWAKKAAIIKLEKGMDIRLVVLYPEEAYEHLLEFARKHDISIVKTNDYLTLERKGERKKMESS</sequence>
<evidence type="ECO:0000256" key="1">
    <source>
        <dbReference type="SAM" id="Phobius"/>
    </source>
</evidence>
<accession>A0A6N7QZG9</accession>